<dbReference type="InterPro" id="IPR030191">
    <property type="entry name" value="CodB"/>
</dbReference>
<dbReference type="GO" id="GO:0015209">
    <property type="term" value="F:cytosine transmembrane transporter activity"/>
    <property type="evidence" value="ECO:0007669"/>
    <property type="project" value="InterPro"/>
</dbReference>
<dbReference type="GeneID" id="45096157"/>
<dbReference type="RefSeq" id="WP_011353385.1">
    <property type="nucleotide sequence ID" value="NC_007510.1"/>
</dbReference>
<accession>Q39CD7</accession>
<reference evidence="2" key="1">
    <citation type="submission" date="2009-01" db="EMBL/GenBank/DDBJ databases">
        <title>Complete sequence of chromosome 1 of Burkholderia sp. 383.</title>
        <authorList>
            <consortium name="US DOE Joint Genome Institute"/>
            <person name="Copeland A."/>
            <person name="Lucas S."/>
            <person name="Lapidus A."/>
            <person name="Barry K."/>
            <person name="Detter J.C."/>
            <person name="Glavina T."/>
            <person name="Hammon N."/>
            <person name="Israni S."/>
            <person name="Pitluck S."/>
            <person name="Chain P."/>
            <person name="Malfatti S."/>
            <person name="Shin M."/>
            <person name="Vergez L."/>
            <person name="Schmutz J."/>
            <person name="Larimer F."/>
            <person name="Land M."/>
            <person name="Kyrpides N."/>
            <person name="Lykidis A."/>
            <person name="Richardson P."/>
        </authorList>
    </citation>
    <scope>NUCLEOTIDE SEQUENCE</scope>
    <source>
        <strain evidence="2">383</strain>
    </source>
</reference>
<keyword evidence="1" id="KW-0812">Transmembrane</keyword>
<dbReference type="EMBL" id="CP000151">
    <property type="protein sequence ID" value="ABB09879.1"/>
    <property type="molecule type" value="Genomic_DNA"/>
</dbReference>
<sequence length="451" mass="48937">MANLAQGRPDEDLDLSTLAVPDHARMPPFSLTMAWWAVCSAVFYIVVGATLALTYGARNALIGMALSVVSYGLVNTIISRYAIRTGLSVALFSRVLFGSAGAALATLIFFATAIYYAVFEGSVIAVAAHHQFPGLDYKWAALIVVCYSVPLVFGSVQHWLDKFNGVLLPFYLLGLLAAVGLATAEYGYNAAWLDFGPTGAAPAGGWWHCFVYYMGVWVLMMFTFDYARFGRKEDAGYHGRFNFGMPFYLVTFLVNGAAGIYLVSTIPGLGTLSEVSVVLALLKLMSVWGLLFVWVTQSRINTANYYLATVNMQAFFLKLAGLRAPKFVWALVVGAVVYALMMADIFSRILQALAYQGIFVVAWVGVALAHILSDRYGQLVGDDVECRDAHVPTFNPGGLAAWFAGAFTGLALNQATGFAASLSAPATFVVSWVVYRALLGTAKRTWFVRNT</sequence>
<feature type="transmembrane region" description="Helical" evidence="1">
    <location>
        <begin position="95"/>
        <end position="119"/>
    </location>
</feature>
<organism evidence="2 3">
    <name type="scientific">Burkholderia lata (strain ATCC 17760 / DSM 23089 / LMG 22485 / NCIMB 9086 / R18194 / 383)</name>
    <dbReference type="NCBI Taxonomy" id="482957"/>
    <lineage>
        <taxon>Bacteria</taxon>
        <taxon>Pseudomonadati</taxon>
        <taxon>Pseudomonadota</taxon>
        <taxon>Betaproteobacteria</taxon>
        <taxon>Burkholderiales</taxon>
        <taxon>Burkholderiaceae</taxon>
        <taxon>Burkholderia</taxon>
        <taxon>Burkholderia cepacia complex</taxon>
    </lineage>
</organism>
<feature type="transmembrane region" description="Helical" evidence="1">
    <location>
        <begin position="61"/>
        <end position="83"/>
    </location>
</feature>
<feature type="transmembrane region" description="Helical" evidence="1">
    <location>
        <begin position="163"/>
        <end position="184"/>
    </location>
</feature>
<dbReference type="AlphaFoldDB" id="Q39CD7"/>
<feature type="transmembrane region" description="Helical" evidence="1">
    <location>
        <begin position="139"/>
        <end position="156"/>
    </location>
</feature>
<feature type="transmembrane region" description="Helical" evidence="1">
    <location>
        <begin position="245"/>
        <end position="263"/>
    </location>
</feature>
<feature type="transmembrane region" description="Helical" evidence="1">
    <location>
        <begin position="275"/>
        <end position="296"/>
    </location>
</feature>
<evidence type="ECO:0000256" key="1">
    <source>
        <dbReference type="SAM" id="Phobius"/>
    </source>
</evidence>
<evidence type="ECO:0000313" key="2">
    <source>
        <dbReference type="EMBL" id="ABB09879.1"/>
    </source>
</evidence>
<keyword evidence="1" id="KW-1133">Transmembrane helix</keyword>
<protein>
    <submittedName>
        <fullName evidence="2">Permease for cytosine/purines, uracil, thiamine, allantoin transporter</fullName>
    </submittedName>
</protein>
<keyword evidence="1" id="KW-0472">Membrane</keyword>
<dbReference type="Proteomes" id="UP000002705">
    <property type="component" value="Chromosome 1"/>
</dbReference>
<dbReference type="GO" id="GO:0005886">
    <property type="term" value="C:plasma membrane"/>
    <property type="evidence" value="ECO:0007669"/>
    <property type="project" value="TreeGrafter"/>
</dbReference>
<dbReference type="Gene3D" id="1.10.4160.10">
    <property type="entry name" value="Hydantoin permease"/>
    <property type="match status" value="1"/>
</dbReference>
<keyword evidence="3" id="KW-1185">Reference proteome</keyword>
<dbReference type="PANTHER" id="PTHR30569">
    <property type="entry name" value="CYTOSINE TRANSPORTER CODB"/>
    <property type="match status" value="1"/>
</dbReference>
<gene>
    <name evidence="2" type="ordered locus">Bcep18194_A6285</name>
</gene>
<feature type="transmembrane region" description="Helical" evidence="1">
    <location>
        <begin position="204"/>
        <end position="224"/>
    </location>
</feature>
<feature type="transmembrane region" description="Helical" evidence="1">
    <location>
        <begin position="418"/>
        <end position="439"/>
    </location>
</feature>
<dbReference type="HOGENOM" id="CLU_036189_0_0_4"/>
<name>Q39CD7_BURL3</name>
<feature type="transmembrane region" description="Helical" evidence="1">
    <location>
        <begin position="327"/>
        <end position="346"/>
    </location>
</feature>
<feature type="transmembrane region" description="Helical" evidence="1">
    <location>
        <begin position="33"/>
        <end position="55"/>
    </location>
</feature>
<dbReference type="KEGG" id="bur:Bcep18194_A6285"/>
<proteinExistence type="predicted"/>
<dbReference type="PANTHER" id="PTHR30569:SF0">
    <property type="entry name" value="CYTOSINE PERMEASE"/>
    <property type="match status" value="1"/>
</dbReference>
<dbReference type="PATRIC" id="fig|482957.22.peg.3302"/>
<evidence type="ECO:0000313" key="3">
    <source>
        <dbReference type="Proteomes" id="UP000002705"/>
    </source>
</evidence>
<feature type="transmembrane region" description="Helical" evidence="1">
    <location>
        <begin position="353"/>
        <end position="372"/>
    </location>
</feature>